<reference evidence="1 2" key="1">
    <citation type="submission" date="2018-03" db="EMBL/GenBank/DDBJ databases">
        <authorList>
            <person name="Keele B.F."/>
        </authorList>
    </citation>
    <scope>NUCLEOTIDE SEQUENCE [LARGE SCALE GENOMIC DNA]</scope>
    <source>
        <strain evidence="1 2">D20</strain>
    </source>
</reference>
<keyword evidence="2" id="KW-1185">Reference proteome</keyword>
<reference evidence="1 2" key="2">
    <citation type="submission" date="2018-04" db="EMBL/GenBank/DDBJ databases">
        <title>Thauera lacus sp. nov., isolated from an saline lake in Inner Mongolia, China.</title>
        <authorList>
            <person name="Liang Q.-Y."/>
        </authorList>
    </citation>
    <scope>NUCLEOTIDE SEQUENCE [LARGE SCALE GENOMIC DNA]</scope>
    <source>
        <strain evidence="1 2">D20</strain>
    </source>
</reference>
<dbReference type="EMBL" id="PZKC01000019">
    <property type="protein sequence ID" value="PTD95096.1"/>
    <property type="molecule type" value="Genomic_DNA"/>
</dbReference>
<dbReference type="Proteomes" id="UP000241193">
    <property type="component" value="Unassembled WGS sequence"/>
</dbReference>
<organism evidence="1 2">
    <name type="scientific">Pseudothauera lacus</name>
    <dbReference type="NCBI Taxonomy" id="2136175"/>
    <lineage>
        <taxon>Bacteria</taxon>
        <taxon>Pseudomonadati</taxon>
        <taxon>Pseudomonadota</taxon>
        <taxon>Betaproteobacteria</taxon>
        <taxon>Rhodocyclales</taxon>
        <taxon>Zoogloeaceae</taxon>
        <taxon>Pseudothauera</taxon>
    </lineage>
</organism>
<gene>
    <name evidence="1" type="ORF">C8261_16145</name>
</gene>
<evidence type="ECO:0000313" key="1">
    <source>
        <dbReference type="EMBL" id="PTD95096.1"/>
    </source>
</evidence>
<sequence length="101" mass="10394">MRAVVAPPRSASFAQGFVAAGCVSAFQDRATPCSAADLRRILRHALQGGTALSAGSRAAQALHRRDYGSALLAVATGAAGVMLIEHLLRAPAQTNTENDHG</sequence>
<name>A0A2T4IBK0_9RHOO</name>
<dbReference type="PROSITE" id="PS51257">
    <property type="entry name" value="PROKAR_LIPOPROTEIN"/>
    <property type="match status" value="1"/>
</dbReference>
<dbReference type="OrthoDB" id="8527942at2"/>
<proteinExistence type="predicted"/>
<dbReference type="AlphaFoldDB" id="A0A2T4IBK0"/>
<comment type="caution">
    <text evidence="1">The sequence shown here is derived from an EMBL/GenBank/DDBJ whole genome shotgun (WGS) entry which is preliminary data.</text>
</comment>
<protein>
    <submittedName>
        <fullName evidence="1">Uncharacterized protein</fullName>
    </submittedName>
</protein>
<evidence type="ECO:0000313" key="2">
    <source>
        <dbReference type="Proteomes" id="UP000241193"/>
    </source>
</evidence>
<dbReference type="RefSeq" id="WP_107494765.1">
    <property type="nucleotide sequence ID" value="NZ_PZKC01000019.1"/>
</dbReference>
<accession>A0A2T4IBK0</accession>